<feature type="transmembrane region" description="Helical" evidence="7">
    <location>
        <begin position="53"/>
        <end position="70"/>
    </location>
</feature>
<evidence type="ECO:0000256" key="1">
    <source>
        <dbReference type="ARBA" id="ARBA00004651"/>
    </source>
</evidence>
<comment type="caution">
    <text evidence="9">The sequence shown here is derived from an EMBL/GenBank/DDBJ whole genome shotgun (WGS) entry which is preliminary data.</text>
</comment>
<evidence type="ECO:0000256" key="7">
    <source>
        <dbReference type="SAM" id="Phobius"/>
    </source>
</evidence>
<dbReference type="RefSeq" id="WP_214790542.1">
    <property type="nucleotide sequence ID" value="NZ_JANIEL010000026.1"/>
</dbReference>
<evidence type="ECO:0000256" key="2">
    <source>
        <dbReference type="ARBA" id="ARBA00007362"/>
    </source>
</evidence>
<evidence type="ECO:0000313" key="9">
    <source>
        <dbReference type="EMBL" id="MFC7391076.1"/>
    </source>
</evidence>
<evidence type="ECO:0000259" key="8">
    <source>
        <dbReference type="Pfam" id="PF00892"/>
    </source>
</evidence>
<comment type="similarity">
    <text evidence="2">Belongs to the EamA transporter family.</text>
</comment>
<dbReference type="Proteomes" id="UP001596439">
    <property type="component" value="Unassembled WGS sequence"/>
</dbReference>
<evidence type="ECO:0000256" key="3">
    <source>
        <dbReference type="ARBA" id="ARBA00022475"/>
    </source>
</evidence>
<evidence type="ECO:0000256" key="5">
    <source>
        <dbReference type="ARBA" id="ARBA00022989"/>
    </source>
</evidence>
<dbReference type="EMBL" id="JBHTCE010000003">
    <property type="protein sequence ID" value="MFC7391076.1"/>
    <property type="molecule type" value="Genomic_DNA"/>
</dbReference>
<feature type="transmembrane region" description="Helical" evidence="7">
    <location>
        <begin position="139"/>
        <end position="156"/>
    </location>
</feature>
<reference evidence="10" key="1">
    <citation type="journal article" date="2019" name="Int. J. Syst. Evol. Microbiol.">
        <title>The Global Catalogue of Microorganisms (GCM) 10K type strain sequencing project: providing services to taxonomists for standard genome sequencing and annotation.</title>
        <authorList>
            <consortium name="The Broad Institute Genomics Platform"/>
            <consortium name="The Broad Institute Genome Sequencing Center for Infectious Disease"/>
            <person name="Wu L."/>
            <person name="Ma J."/>
        </authorList>
    </citation>
    <scope>NUCLEOTIDE SEQUENCE [LARGE SCALE GENOMIC DNA]</scope>
    <source>
        <strain evidence="10">CCUG 55590</strain>
    </source>
</reference>
<protein>
    <submittedName>
        <fullName evidence="9">DMT family transporter</fullName>
    </submittedName>
</protein>
<dbReference type="PANTHER" id="PTHR32322">
    <property type="entry name" value="INNER MEMBRANE TRANSPORTER"/>
    <property type="match status" value="1"/>
</dbReference>
<evidence type="ECO:0000256" key="6">
    <source>
        <dbReference type="ARBA" id="ARBA00023136"/>
    </source>
</evidence>
<name>A0ABW2PNP5_9BACL</name>
<sequence length="314" mass="34891">MQNIFQRPWTVAFLAIFNTLLWGSAFPFIKLSYEKLDIQSNEYGQQLLFAGERFLLAGVLLLIISQTVLKRSIRLTPKKFKAYAHLGSFLTFLQYLFFYIGLSISTGVQGSIIAGSTSFFQMALAHIRYEDDKLNRLKGLALTFGFSGIVIANWPATGSEFGFGLGEILLILAMVSGAFGNLIAKDYSKEYDVAPMTAWAMVTGSIGLLVIGYLLDPSGVSMPYTGQTIAFLFYLAMLSAIGFTLWNTLMKYNPVSRISLYIFLVPLFGVMLSGILLGETIPWNAIVGLMFVIVGIYLSTYFQGKRAKKQRISH</sequence>
<feature type="transmembrane region" description="Helical" evidence="7">
    <location>
        <begin position="108"/>
        <end position="127"/>
    </location>
</feature>
<feature type="transmembrane region" description="Helical" evidence="7">
    <location>
        <begin position="283"/>
        <end position="302"/>
    </location>
</feature>
<keyword evidence="10" id="KW-1185">Reference proteome</keyword>
<feature type="transmembrane region" description="Helical" evidence="7">
    <location>
        <begin position="12"/>
        <end position="33"/>
    </location>
</feature>
<feature type="transmembrane region" description="Helical" evidence="7">
    <location>
        <begin position="227"/>
        <end position="246"/>
    </location>
</feature>
<dbReference type="InterPro" id="IPR000620">
    <property type="entry name" value="EamA_dom"/>
</dbReference>
<accession>A0ABW2PNP5</accession>
<evidence type="ECO:0000313" key="10">
    <source>
        <dbReference type="Proteomes" id="UP001596439"/>
    </source>
</evidence>
<proteinExistence type="inferred from homology"/>
<feature type="transmembrane region" description="Helical" evidence="7">
    <location>
        <begin position="162"/>
        <end position="184"/>
    </location>
</feature>
<dbReference type="PANTHER" id="PTHR32322:SF18">
    <property type="entry name" value="S-ADENOSYLMETHIONINE_S-ADENOSYLHOMOCYSTEINE TRANSPORTER"/>
    <property type="match status" value="1"/>
</dbReference>
<feature type="transmembrane region" description="Helical" evidence="7">
    <location>
        <begin position="258"/>
        <end position="277"/>
    </location>
</feature>
<gene>
    <name evidence="9" type="ORF">ACFQO8_13120</name>
</gene>
<organism evidence="9 10">
    <name type="scientific">Exiguobacterium aestuarii</name>
    <dbReference type="NCBI Taxonomy" id="273527"/>
    <lineage>
        <taxon>Bacteria</taxon>
        <taxon>Bacillati</taxon>
        <taxon>Bacillota</taxon>
        <taxon>Bacilli</taxon>
        <taxon>Bacillales</taxon>
        <taxon>Bacillales Family XII. Incertae Sedis</taxon>
        <taxon>Exiguobacterium</taxon>
    </lineage>
</organism>
<keyword evidence="4 7" id="KW-0812">Transmembrane</keyword>
<evidence type="ECO:0000256" key="4">
    <source>
        <dbReference type="ARBA" id="ARBA00022692"/>
    </source>
</evidence>
<feature type="transmembrane region" description="Helical" evidence="7">
    <location>
        <begin position="196"/>
        <end position="215"/>
    </location>
</feature>
<dbReference type="InterPro" id="IPR037185">
    <property type="entry name" value="EmrE-like"/>
</dbReference>
<feature type="domain" description="EamA" evidence="8">
    <location>
        <begin position="165"/>
        <end position="300"/>
    </location>
</feature>
<keyword evidence="3" id="KW-1003">Cell membrane</keyword>
<dbReference type="SUPFAM" id="SSF103481">
    <property type="entry name" value="Multidrug resistance efflux transporter EmrE"/>
    <property type="match status" value="2"/>
</dbReference>
<feature type="domain" description="EamA" evidence="8">
    <location>
        <begin position="11"/>
        <end position="153"/>
    </location>
</feature>
<dbReference type="Pfam" id="PF00892">
    <property type="entry name" value="EamA"/>
    <property type="match status" value="2"/>
</dbReference>
<keyword evidence="5 7" id="KW-1133">Transmembrane helix</keyword>
<dbReference type="InterPro" id="IPR050638">
    <property type="entry name" value="AA-Vitamin_Transporters"/>
</dbReference>
<keyword evidence="6 7" id="KW-0472">Membrane</keyword>
<feature type="transmembrane region" description="Helical" evidence="7">
    <location>
        <begin position="82"/>
        <end position="102"/>
    </location>
</feature>
<comment type="subcellular location">
    <subcellularLocation>
        <location evidence="1">Cell membrane</location>
        <topology evidence="1">Multi-pass membrane protein</topology>
    </subcellularLocation>
</comment>